<sequence length="1044" mass="114663">MARFFIDRPIFAWVLAIIIMLSGILSIIFMPIEQYPDIAPPVVRITTSYPGASAETVENTVTQNIERKMLGIDNLMYIKSTSDSNGNGVTQLTFEPGTDPDIAQVQVQNQLKTVEAHLPDAVRQQGVMVKKTSDSFLMIASITSSNPKVSRADLSDYLLNNIYEPLGRVNGVGELQVFGSQYAMRIWLDPNKLAQLNLSVADIKKAIKSQNSQVSFGQLGGAPATSAQDFSATIVGRGRLNTSEQFENIVVLAKNDGKNVKLKDIARVELNSESFDTSSLLNGQATAAVGIKLASGANEMLTSKLVREKLDELSQQFPMDYKLEYPNDTTPFVKLSIEEVVETLFEAVILVFLIMYLFLQNFRATLIPTLTVPVVLLGTFGIMSVMGFSINTLSMFGLVLAIGLLVDDAIVVVENVERLMTEESLSPIEATRKSMDQITGALVGISLVLSAVFIPMAFFGGSTGVIYRQFSLTIVAAMGLSVITSMVFTPALCATLLKTTHDSSTRNKFFETFNIYFERMTINYETGLVQILKRGGTFTLIYVLLLCVMLGLFKVLPSSFLPTEDQGSFFVSIQLPDGANLKQTQATLEKVNHYFSSEEKNNVQMMLAVHGFNFSGRGQNMGMAFIKLQPWDLRKNEDDQVDSIIKRANKYFSSIKEANVMAFNQPAIRGLGTSSGFDFFLQDRANLGHNELMNLEKTFLENANKDPRLANVRANGMKDSPQFIIDIDYEKAIAQGVSIDDINETLSTGWGSSYIDDFIDRGRQKQVIMQAEPNYRMTPDDLNLWYIRNSKGDMVPFSSFASTRWKVASPRLERYDGYSAVEIVGEAAPGYSTGDAMKAVEEIAEKLPNGITVSWTGLSLEEQKSGSQAPYLYAISILFVFLCLAALYESWTIPTSVILVVPLGVIGALVATYMRGLENDVYFQVGLLTTIGLSAKNAILIVEFAKDLYAQGANLQSAVIEAARQRLRPILMTSLAFLLGVLPLAISSGAGANSRHAIGTGVIGGMITATILAIFFVPLFFDIVMKKFPPKMSEQLSVIPESGN</sequence>
<feature type="transmembrane region" description="Helical" evidence="9">
    <location>
        <begin position="895"/>
        <end position="915"/>
    </location>
</feature>
<evidence type="ECO:0000256" key="5">
    <source>
        <dbReference type="ARBA" id="ARBA00022519"/>
    </source>
</evidence>
<dbReference type="PANTHER" id="PTHR32063">
    <property type="match status" value="1"/>
</dbReference>
<dbReference type="HOGENOM" id="CLU_002755_0_0_6"/>
<evidence type="ECO:0000313" key="11">
    <source>
        <dbReference type="Proteomes" id="UP000006087"/>
    </source>
</evidence>
<dbReference type="AlphaFoldDB" id="K1II14"/>
<comment type="subcellular location">
    <subcellularLocation>
        <location evidence="1 9">Cell inner membrane</location>
        <topology evidence="1 9">Multi-pass membrane protein</topology>
    </subcellularLocation>
</comment>
<feature type="transmembrane region" description="Helical" evidence="9">
    <location>
        <begin position="12"/>
        <end position="32"/>
    </location>
</feature>
<feature type="transmembrane region" description="Helical" evidence="9">
    <location>
        <begin position="396"/>
        <end position="416"/>
    </location>
</feature>
<dbReference type="NCBIfam" id="NF000282">
    <property type="entry name" value="RND_permease_1"/>
    <property type="match status" value="1"/>
</dbReference>
<feature type="transmembrane region" description="Helical" evidence="9">
    <location>
        <begin position="538"/>
        <end position="556"/>
    </location>
</feature>
<keyword evidence="8 9" id="KW-0472">Membrane</keyword>
<dbReference type="NCBIfam" id="TIGR00915">
    <property type="entry name" value="2A0602"/>
    <property type="match status" value="1"/>
</dbReference>
<dbReference type="Proteomes" id="UP000006087">
    <property type="component" value="Unassembled WGS sequence"/>
</dbReference>
<dbReference type="GO" id="GO:0005886">
    <property type="term" value="C:plasma membrane"/>
    <property type="evidence" value="ECO:0007669"/>
    <property type="project" value="UniProtKB-SubCell"/>
</dbReference>
<evidence type="ECO:0000256" key="4">
    <source>
        <dbReference type="ARBA" id="ARBA00022475"/>
    </source>
</evidence>
<dbReference type="SUPFAM" id="SSF82714">
    <property type="entry name" value="Multidrug efflux transporter AcrB TolC docking domain, DN and DC subdomains"/>
    <property type="match status" value="2"/>
</dbReference>
<proteinExistence type="inferred from homology"/>
<dbReference type="RefSeq" id="WP_005348301.1">
    <property type="nucleotide sequence ID" value="NZ_JH823256.1"/>
</dbReference>
<keyword evidence="6 9" id="KW-0812">Transmembrane</keyword>
<gene>
    <name evidence="10" type="ORF">HMPREF1168_04088</name>
</gene>
<feature type="transmembrane region" description="Helical" evidence="9">
    <location>
        <begin position="966"/>
        <end position="986"/>
    </location>
</feature>
<protein>
    <recommendedName>
        <fullName evidence="9">Efflux pump membrane transporter</fullName>
    </recommendedName>
</protein>
<dbReference type="PATRIC" id="fig|1073383.3.peg.4088"/>
<dbReference type="PRINTS" id="PR00702">
    <property type="entry name" value="ACRIFLAVINRP"/>
</dbReference>
<dbReference type="InterPro" id="IPR004764">
    <property type="entry name" value="MdtF-like"/>
</dbReference>
<dbReference type="SUPFAM" id="SSF82866">
    <property type="entry name" value="Multidrug efflux transporter AcrB transmembrane domain"/>
    <property type="match status" value="2"/>
</dbReference>
<dbReference type="InterPro" id="IPR027463">
    <property type="entry name" value="AcrB_DN_DC_subdom"/>
</dbReference>
<feature type="transmembrane region" description="Helical" evidence="9">
    <location>
        <begin position="366"/>
        <end position="390"/>
    </location>
</feature>
<dbReference type="GO" id="GO:0009636">
    <property type="term" value="P:response to toxic substance"/>
    <property type="evidence" value="ECO:0007669"/>
    <property type="project" value="UniProtKB-ARBA"/>
</dbReference>
<evidence type="ECO:0000313" key="10">
    <source>
        <dbReference type="EMBL" id="EKB17861.1"/>
    </source>
</evidence>
<comment type="similarity">
    <text evidence="2 9">Belongs to the resistance-nodulation-cell division (RND) (TC 2.A.6) family.</text>
</comment>
<dbReference type="Gene3D" id="3.30.70.1440">
    <property type="entry name" value="Multidrug efflux transporter AcrB pore domain"/>
    <property type="match status" value="1"/>
</dbReference>
<dbReference type="Gene3D" id="1.20.1640.10">
    <property type="entry name" value="Multidrug efflux transporter AcrB transmembrane domain"/>
    <property type="match status" value="2"/>
</dbReference>
<name>K1II14_AERVE</name>
<dbReference type="GO" id="GO:0042910">
    <property type="term" value="F:xenobiotic transmembrane transporter activity"/>
    <property type="evidence" value="ECO:0007669"/>
    <property type="project" value="TreeGrafter"/>
</dbReference>
<feature type="transmembrane region" description="Helical" evidence="9">
    <location>
        <begin position="340"/>
        <end position="359"/>
    </location>
</feature>
<dbReference type="Pfam" id="PF00873">
    <property type="entry name" value="ACR_tran"/>
    <property type="match status" value="1"/>
</dbReference>
<dbReference type="FunFam" id="3.30.2090.10:FF:000002">
    <property type="entry name" value="Efflux pump membrane transporter"/>
    <property type="match status" value="1"/>
</dbReference>
<comment type="caution">
    <text evidence="10">The sequence shown here is derived from an EMBL/GenBank/DDBJ whole genome shotgun (WGS) entry which is preliminary data.</text>
</comment>
<dbReference type="FunFam" id="3.30.70.1430:FF:000002">
    <property type="entry name" value="Efflux pump membrane transporter"/>
    <property type="match status" value="1"/>
</dbReference>
<evidence type="ECO:0000256" key="1">
    <source>
        <dbReference type="ARBA" id="ARBA00004429"/>
    </source>
</evidence>
<dbReference type="PANTHER" id="PTHR32063:SF13">
    <property type="entry name" value="MULTIDRUG EFFLUX PUMP SUBUNIT ACRB-RELATED"/>
    <property type="match status" value="1"/>
</dbReference>
<evidence type="ECO:0000256" key="7">
    <source>
        <dbReference type="ARBA" id="ARBA00022989"/>
    </source>
</evidence>
<accession>K1II14</accession>
<evidence type="ECO:0000256" key="8">
    <source>
        <dbReference type="ARBA" id="ARBA00023136"/>
    </source>
</evidence>
<dbReference type="InterPro" id="IPR001036">
    <property type="entry name" value="Acrflvin-R"/>
</dbReference>
<feature type="transmembrane region" description="Helical" evidence="9">
    <location>
        <begin position="921"/>
        <end position="945"/>
    </location>
</feature>
<feature type="transmembrane region" description="Helical" evidence="9">
    <location>
        <begin position="470"/>
        <end position="497"/>
    </location>
</feature>
<dbReference type="EMBL" id="AGWU01000024">
    <property type="protein sequence ID" value="EKB17861.1"/>
    <property type="molecule type" value="Genomic_DNA"/>
</dbReference>
<organism evidence="10 11">
    <name type="scientific">Aeromonas veronii AMC34</name>
    <dbReference type="NCBI Taxonomy" id="1073383"/>
    <lineage>
        <taxon>Bacteria</taxon>
        <taxon>Pseudomonadati</taxon>
        <taxon>Pseudomonadota</taxon>
        <taxon>Gammaproteobacteria</taxon>
        <taxon>Aeromonadales</taxon>
        <taxon>Aeromonadaceae</taxon>
        <taxon>Aeromonas</taxon>
    </lineage>
</organism>
<feature type="transmembrane region" description="Helical" evidence="9">
    <location>
        <begin position="871"/>
        <end position="888"/>
    </location>
</feature>
<feature type="transmembrane region" description="Helical" evidence="9">
    <location>
        <begin position="998"/>
        <end position="1021"/>
    </location>
</feature>
<dbReference type="GO" id="GO:0015562">
    <property type="term" value="F:efflux transmembrane transporter activity"/>
    <property type="evidence" value="ECO:0007669"/>
    <property type="project" value="InterPro"/>
</dbReference>
<evidence type="ECO:0000256" key="3">
    <source>
        <dbReference type="ARBA" id="ARBA00022448"/>
    </source>
</evidence>
<dbReference type="Gene3D" id="3.30.70.1430">
    <property type="entry name" value="Multidrug efflux transporter AcrB pore domain"/>
    <property type="match status" value="2"/>
</dbReference>
<dbReference type="FunFam" id="3.30.70.1430:FF:000001">
    <property type="entry name" value="Efflux pump membrane transporter"/>
    <property type="match status" value="1"/>
</dbReference>
<dbReference type="Gene3D" id="3.30.2090.10">
    <property type="entry name" value="Multidrug efflux transporter AcrB TolC docking domain, DN and DC subdomains"/>
    <property type="match status" value="2"/>
</dbReference>
<dbReference type="SUPFAM" id="SSF82693">
    <property type="entry name" value="Multidrug efflux transporter AcrB pore domain, PN1, PN2, PC1 and PC2 subdomains"/>
    <property type="match status" value="4"/>
</dbReference>
<keyword evidence="7 9" id="KW-1133">Transmembrane helix</keyword>
<keyword evidence="3 9" id="KW-0813">Transport</keyword>
<evidence type="ECO:0000256" key="6">
    <source>
        <dbReference type="ARBA" id="ARBA00022692"/>
    </source>
</evidence>
<evidence type="ECO:0000256" key="2">
    <source>
        <dbReference type="ARBA" id="ARBA00010942"/>
    </source>
</evidence>
<evidence type="ECO:0000256" key="9">
    <source>
        <dbReference type="RuleBase" id="RU364070"/>
    </source>
</evidence>
<reference evidence="10 11" key="1">
    <citation type="submission" date="2012-06" db="EMBL/GenBank/DDBJ databases">
        <title>The Genome Sequence of Aeromonas veronii AMC34.</title>
        <authorList>
            <consortium name="The Broad Institute Genome Sequencing Platform"/>
            <person name="Earl A."/>
            <person name="Ward D."/>
            <person name="Feldgarden M."/>
            <person name="Gevers D."/>
            <person name="Graf J."/>
            <person name="Tomasi A."/>
            <person name="Horneman A."/>
            <person name="Walker B."/>
            <person name="Young S.K."/>
            <person name="Zeng Q."/>
            <person name="Gargeya S."/>
            <person name="Fitzgerald M."/>
            <person name="Haas B."/>
            <person name="Abouelleil A."/>
            <person name="Alvarado L."/>
            <person name="Arachchi H.M."/>
            <person name="Berlin A.M."/>
            <person name="Chapman S.B."/>
            <person name="Goldberg J."/>
            <person name="Griggs A."/>
            <person name="Gujja S."/>
            <person name="Hansen M."/>
            <person name="Howarth C."/>
            <person name="Imamovic A."/>
            <person name="Larimer J."/>
            <person name="McCowan C."/>
            <person name="Montmayeur A."/>
            <person name="Murphy C."/>
            <person name="Neiman D."/>
            <person name="Pearson M."/>
            <person name="Priest M."/>
            <person name="Roberts A."/>
            <person name="Saif S."/>
            <person name="Shea T."/>
            <person name="Sisk P."/>
            <person name="Sykes S."/>
            <person name="Wortman J."/>
            <person name="Nusbaum C."/>
            <person name="Birren B."/>
        </authorList>
    </citation>
    <scope>NUCLEOTIDE SEQUENCE [LARGE SCALE GENOMIC DNA]</scope>
    <source>
        <strain evidence="10 11">AMC34</strain>
    </source>
</reference>
<keyword evidence="5 9" id="KW-0997">Cell inner membrane</keyword>
<dbReference type="Gene3D" id="3.30.70.1320">
    <property type="entry name" value="Multidrug efflux transporter AcrB pore domain like"/>
    <property type="match status" value="1"/>
</dbReference>
<keyword evidence="4" id="KW-1003">Cell membrane</keyword>
<dbReference type="FunFam" id="1.20.1640.10:FF:000001">
    <property type="entry name" value="Efflux pump membrane transporter"/>
    <property type="match status" value="1"/>
</dbReference>
<feature type="transmembrane region" description="Helical" evidence="9">
    <location>
        <begin position="437"/>
        <end position="458"/>
    </location>
</feature>